<organism evidence="1">
    <name type="scientific">Photinus pyralis</name>
    <name type="common">Common eastern firefly</name>
    <name type="synonym">Lampyris pyralis</name>
    <dbReference type="NCBI Taxonomy" id="7054"/>
    <lineage>
        <taxon>Eukaryota</taxon>
        <taxon>Metazoa</taxon>
        <taxon>Ecdysozoa</taxon>
        <taxon>Arthropoda</taxon>
        <taxon>Hexapoda</taxon>
        <taxon>Insecta</taxon>
        <taxon>Pterygota</taxon>
        <taxon>Neoptera</taxon>
        <taxon>Endopterygota</taxon>
        <taxon>Coleoptera</taxon>
        <taxon>Polyphaga</taxon>
        <taxon>Elateriformia</taxon>
        <taxon>Elateroidea</taxon>
        <taxon>Lampyridae</taxon>
        <taxon>Lampyrinae</taxon>
        <taxon>Photinus</taxon>
    </lineage>
</organism>
<sequence length="139" mass="16478">MFSITEIFPTNFEFSALAKRSCSHLLLGGAPCAYRAFKNYSGSGWLWFTFSSRVKKTRTDDHKHNENSFVLNKTHFYCKKDRNWKRLALVSIKKYRETEGTTYTNYLILLPPLEFDFQFVIRFQSLTLNTQYIMINDIF</sequence>
<evidence type="ECO:0000313" key="1">
    <source>
        <dbReference type="EMBL" id="JAV63237.1"/>
    </source>
</evidence>
<dbReference type="AlphaFoldDB" id="A0A1Y1KWJ2"/>
<proteinExistence type="predicted"/>
<reference evidence="1" key="1">
    <citation type="journal article" date="2016" name="Sci. Rep.">
        <title>Molecular characterization of firefly nuptial gifts: a multi-omics approach sheds light on postcopulatory sexual selection.</title>
        <authorList>
            <person name="Al-Wathiqui N."/>
            <person name="Fallon T.R."/>
            <person name="South A."/>
            <person name="Weng J.K."/>
            <person name="Lewis S.M."/>
        </authorList>
    </citation>
    <scope>NUCLEOTIDE SEQUENCE</scope>
</reference>
<dbReference type="EMBL" id="GEZM01077609">
    <property type="protein sequence ID" value="JAV63237.1"/>
    <property type="molecule type" value="Transcribed_RNA"/>
</dbReference>
<accession>A0A1Y1KWJ2</accession>
<name>A0A1Y1KWJ2_PHOPY</name>
<protein>
    <submittedName>
        <fullName evidence="1">Uncharacterized protein</fullName>
    </submittedName>
</protein>